<reference evidence="1" key="1">
    <citation type="submission" date="2014-11" db="EMBL/GenBank/DDBJ databases">
        <authorList>
            <person name="Amaro Gonzalez C."/>
        </authorList>
    </citation>
    <scope>NUCLEOTIDE SEQUENCE</scope>
</reference>
<reference evidence="1" key="2">
    <citation type="journal article" date="2015" name="Fish Shellfish Immunol.">
        <title>Early steps in the European eel (Anguilla anguilla)-Vibrio vulnificus interaction in the gills: Role of the RtxA13 toxin.</title>
        <authorList>
            <person name="Callol A."/>
            <person name="Pajuelo D."/>
            <person name="Ebbesson L."/>
            <person name="Teles M."/>
            <person name="MacKenzie S."/>
            <person name="Amaro C."/>
        </authorList>
    </citation>
    <scope>NUCLEOTIDE SEQUENCE</scope>
</reference>
<dbReference type="EMBL" id="GBXM01087788">
    <property type="protein sequence ID" value="JAH20789.1"/>
    <property type="molecule type" value="Transcribed_RNA"/>
</dbReference>
<accession>A0A0E9QVE5</accession>
<protein>
    <submittedName>
        <fullName evidence="1">Uncharacterized protein</fullName>
    </submittedName>
</protein>
<sequence>MVAAAIKGSFVQRLIVLRDLNSDRSNPGRFLSMNLLLPSTKGPE</sequence>
<evidence type="ECO:0000313" key="1">
    <source>
        <dbReference type="EMBL" id="JAH20789.1"/>
    </source>
</evidence>
<dbReference type="AlphaFoldDB" id="A0A0E9QVE5"/>
<name>A0A0E9QVE5_ANGAN</name>
<organism evidence="1">
    <name type="scientific">Anguilla anguilla</name>
    <name type="common">European freshwater eel</name>
    <name type="synonym">Muraena anguilla</name>
    <dbReference type="NCBI Taxonomy" id="7936"/>
    <lineage>
        <taxon>Eukaryota</taxon>
        <taxon>Metazoa</taxon>
        <taxon>Chordata</taxon>
        <taxon>Craniata</taxon>
        <taxon>Vertebrata</taxon>
        <taxon>Euteleostomi</taxon>
        <taxon>Actinopterygii</taxon>
        <taxon>Neopterygii</taxon>
        <taxon>Teleostei</taxon>
        <taxon>Anguilliformes</taxon>
        <taxon>Anguillidae</taxon>
        <taxon>Anguilla</taxon>
    </lineage>
</organism>
<proteinExistence type="predicted"/>